<dbReference type="STRING" id="760011.Spico_1839"/>
<reference evidence="2" key="1">
    <citation type="submission" date="2011-04" db="EMBL/GenBank/DDBJ databases">
        <title>The complete genome of Spirochaeta coccoides DSM 17374.</title>
        <authorList>
            <person name="Lucas S."/>
            <person name="Copeland A."/>
            <person name="Lapidus A."/>
            <person name="Bruce D."/>
            <person name="Goodwin L."/>
            <person name="Pitluck S."/>
            <person name="Peters L."/>
            <person name="Kyrpides N."/>
            <person name="Mavromatis K."/>
            <person name="Pagani I."/>
            <person name="Ivanova N."/>
            <person name="Ovchinnikova G."/>
            <person name="Lu M."/>
            <person name="Detter J.C."/>
            <person name="Tapia R."/>
            <person name="Han C."/>
            <person name="Land M."/>
            <person name="Hauser L."/>
            <person name="Markowitz V."/>
            <person name="Cheng J.-F."/>
            <person name="Hugenholtz P."/>
            <person name="Woyke T."/>
            <person name="Wu D."/>
            <person name="Spring S."/>
            <person name="Schroeder M."/>
            <person name="Brambilla E."/>
            <person name="Klenk H.-P."/>
            <person name="Eisen J.A."/>
        </authorList>
    </citation>
    <scope>NUCLEOTIDE SEQUENCE [LARGE SCALE GENOMIC DNA]</scope>
    <source>
        <strain evidence="2">ATCC BAA-1237 / DSM 17374 / SPN1</strain>
    </source>
</reference>
<dbReference type="eggNOG" id="ENOG5032UA8">
    <property type="taxonomic scope" value="Bacteria"/>
</dbReference>
<proteinExistence type="predicted"/>
<dbReference type="OrthoDB" id="1551389at2"/>
<accession>F4GLZ6</accession>
<dbReference type="KEGG" id="scc:Spico_1839"/>
<evidence type="ECO:0000313" key="2">
    <source>
        <dbReference type="Proteomes" id="UP000007939"/>
    </source>
</evidence>
<organism evidence="1 2">
    <name type="scientific">Parasphaerochaeta coccoides (strain ATCC BAA-1237 / DSM 17374 / SPN1)</name>
    <name type="common">Sphaerochaeta coccoides</name>
    <dbReference type="NCBI Taxonomy" id="760011"/>
    <lineage>
        <taxon>Bacteria</taxon>
        <taxon>Pseudomonadati</taxon>
        <taxon>Spirochaetota</taxon>
        <taxon>Spirochaetia</taxon>
        <taxon>Spirochaetales</taxon>
        <taxon>Sphaerochaetaceae</taxon>
        <taxon>Parasphaerochaeta</taxon>
    </lineage>
</organism>
<dbReference type="AlphaFoldDB" id="F4GLZ6"/>
<reference evidence="1 2" key="2">
    <citation type="journal article" date="2012" name="Stand. Genomic Sci.">
        <title>Complete genome sequence of the termite hindgut bacterium Spirochaeta coccoides type strain (SPN1(T)), reclassification in the genus Sphaerochaeta as Sphaerochaeta coccoides comb. nov. and emendations of the family Spirochaetaceae and the genus Sphaerochaeta.</title>
        <authorList>
            <person name="Abt B."/>
            <person name="Han C."/>
            <person name="Scheuner C."/>
            <person name="Lu M."/>
            <person name="Lapidus A."/>
            <person name="Nolan M."/>
            <person name="Lucas S."/>
            <person name="Hammon N."/>
            <person name="Deshpande S."/>
            <person name="Cheng J.F."/>
            <person name="Tapia R."/>
            <person name="Goodwin L.A."/>
            <person name="Pitluck S."/>
            <person name="Liolios K."/>
            <person name="Pagani I."/>
            <person name="Ivanova N."/>
            <person name="Mavromatis K."/>
            <person name="Mikhailova N."/>
            <person name="Huntemann M."/>
            <person name="Pati A."/>
            <person name="Chen A."/>
            <person name="Palaniappan K."/>
            <person name="Land M."/>
            <person name="Hauser L."/>
            <person name="Brambilla E.M."/>
            <person name="Rohde M."/>
            <person name="Spring S."/>
            <person name="Gronow S."/>
            <person name="Goker M."/>
            <person name="Woyke T."/>
            <person name="Bristow J."/>
            <person name="Eisen J.A."/>
            <person name="Markowitz V."/>
            <person name="Hugenholtz P."/>
            <person name="Kyrpides N.C."/>
            <person name="Klenk H.P."/>
            <person name="Detter J.C."/>
        </authorList>
    </citation>
    <scope>NUCLEOTIDE SEQUENCE [LARGE SCALE GENOMIC DNA]</scope>
    <source>
        <strain evidence="2">ATCC BAA-1237 / DSM 17374 / SPN1</strain>
    </source>
</reference>
<dbReference type="EMBL" id="CP002659">
    <property type="protein sequence ID" value="AEC03037.1"/>
    <property type="molecule type" value="Genomic_DNA"/>
</dbReference>
<sequence length="189" mass="21959">MKKRLFVLMVFLGVSCVVLFAGPFGIDMKMSLEDLENAGFFPEVDEIRTVYTWYSVFPSKPHDLFEQYFVAVDDEYGVCKIVAVGKDIETSTYGENVIDAFERVEKGVSWTYGEVDVVFDYLDYESVWNEPEDWMYGLYYEERTLLAFWEPTLDDIDNIMLEANALSSTVGWLMLGYESLHWSDVLDRD</sequence>
<dbReference type="Proteomes" id="UP000007939">
    <property type="component" value="Chromosome"/>
</dbReference>
<dbReference type="RefSeq" id="WP_013740430.1">
    <property type="nucleotide sequence ID" value="NC_015436.1"/>
</dbReference>
<dbReference type="PROSITE" id="PS51257">
    <property type="entry name" value="PROKAR_LIPOPROTEIN"/>
    <property type="match status" value="1"/>
</dbReference>
<evidence type="ECO:0008006" key="3">
    <source>
        <dbReference type="Google" id="ProtNLM"/>
    </source>
</evidence>
<keyword evidence="2" id="KW-1185">Reference proteome</keyword>
<name>F4GLZ6_PARC1</name>
<dbReference type="HOGENOM" id="CLU_061765_1_0_12"/>
<evidence type="ECO:0000313" key="1">
    <source>
        <dbReference type="EMBL" id="AEC03037.1"/>
    </source>
</evidence>
<protein>
    <recommendedName>
        <fullName evidence="3">Lipoprotein</fullName>
    </recommendedName>
</protein>
<gene>
    <name evidence="1" type="ordered locus">Spico_1839</name>
</gene>